<dbReference type="SUPFAM" id="SSF54768">
    <property type="entry name" value="dsRNA-binding domain-like"/>
    <property type="match status" value="1"/>
</dbReference>
<organism evidence="4 5">
    <name type="scientific">Sinanodonta woodiana</name>
    <name type="common">Chinese pond mussel</name>
    <name type="synonym">Anodonta woodiana</name>
    <dbReference type="NCBI Taxonomy" id="1069815"/>
    <lineage>
        <taxon>Eukaryota</taxon>
        <taxon>Metazoa</taxon>
        <taxon>Spiralia</taxon>
        <taxon>Lophotrochozoa</taxon>
        <taxon>Mollusca</taxon>
        <taxon>Bivalvia</taxon>
        <taxon>Autobranchia</taxon>
        <taxon>Heteroconchia</taxon>
        <taxon>Palaeoheterodonta</taxon>
        <taxon>Unionida</taxon>
        <taxon>Unionoidea</taxon>
        <taxon>Unionidae</taxon>
        <taxon>Unioninae</taxon>
        <taxon>Sinanodonta</taxon>
    </lineage>
</organism>
<dbReference type="PROSITE" id="PS50137">
    <property type="entry name" value="DS_RBD"/>
    <property type="match status" value="1"/>
</dbReference>
<name>A0ABD3WBT0_SINWO</name>
<dbReference type="EMBL" id="JBJQND010000007">
    <property type="protein sequence ID" value="KAL3871371.1"/>
    <property type="molecule type" value="Genomic_DNA"/>
</dbReference>
<keyword evidence="1" id="KW-0694">RNA-binding</keyword>
<dbReference type="EMBL" id="JBJQND010000007">
    <property type="protein sequence ID" value="KAL3871370.1"/>
    <property type="molecule type" value="Genomic_DNA"/>
</dbReference>
<gene>
    <name evidence="4" type="ORF">ACJMK2_039376</name>
</gene>
<protein>
    <recommendedName>
        <fullName evidence="3">DRBM domain-containing protein</fullName>
    </recommendedName>
</protein>
<dbReference type="Proteomes" id="UP001634394">
    <property type="component" value="Unassembled WGS sequence"/>
</dbReference>
<feature type="compositionally biased region" description="Gly residues" evidence="2">
    <location>
        <begin position="171"/>
        <end position="191"/>
    </location>
</feature>
<feature type="region of interest" description="Disordered" evidence="2">
    <location>
        <begin position="1"/>
        <end position="36"/>
    </location>
</feature>
<dbReference type="InterPro" id="IPR014720">
    <property type="entry name" value="dsRBD_dom"/>
</dbReference>
<proteinExistence type="predicted"/>
<evidence type="ECO:0000256" key="2">
    <source>
        <dbReference type="SAM" id="MobiDB-lite"/>
    </source>
</evidence>
<evidence type="ECO:0000259" key="3">
    <source>
        <dbReference type="PROSITE" id="PS50137"/>
    </source>
</evidence>
<feature type="compositionally biased region" description="Gly residues" evidence="2">
    <location>
        <begin position="1"/>
        <end position="16"/>
    </location>
</feature>
<accession>A0ABD3WBT0</accession>
<comment type="caution">
    <text evidence="4">The sequence shown here is derived from an EMBL/GenBank/DDBJ whole genome shotgun (WGS) entry which is preliminary data.</text>
</comment>
<sequence>MMRGGALRGGGWGGGMVTQKRPFSGDNQMQGPYPKKQATNTAYVGMDNTVAQSDMYGTGANQYTSYGGDVQMADYDNSGGYSGMSASNYGDKSIGYGNTGTGYIGNSMDDTSGYGNNVGGDGGFSGGFGNGNYSNVNYKSFDMQQEASPDFTDDNIIYEQAYGQNNRGRGGRGGRGGNRGRGNRGRGGTWGQGINAASGLELIQGQGQWPPRNRGNVVSRGGGRGGGRVDDFQKRGGGKRGRGGFGVDDNTGFIAGGVLGSSDYAGASSRGGKVPPVHTLSKIRDVDLSQMSVAEKIRRFCLFLQNDTKKVNAIQTIENGLTGSKLGLKTEYHVQELIRLNGKPMYTGDLKLSSVFLVRSVGANKKEVKHEVYQKALDILTAKSVAEIFNLKDPGIEAIRLELQNSMDQKKIDPSGSDKLAQEALSTVTAKMTNSLRIGLEKLVLHIQSAKNLPENVISLVEQAITASHCNLKHKYEVDETRMPNGKFFFRGALKFEDVVIARGKGFKKKETKTDTYSQGLEALKSKSLDQLMEGVKQEIEPEMQGMDGKGSGQLGNKDKPQDVKFEELIKQISAMPFRENNINIIDQTAMHLGLTPTCIYKKLDRTSLTCELYLDNILIATGEGEKRKESQIEAYNKAWEVLTTTNAKTIITEHKKLSPEDSSKNDANICDVMVKGAGRHGESNIAGLRRYRFDPNDTSKTAKLLVIMEHPDWAFDRKRHAFCILQYSSTLNGMLLQWRIEGNAQNFRCIIHLQGQYIGESFGMSKSAARNLAAADALFKLYETQDVVLITKLDDSKHWIPWSTIEAEAEALLKTSGEVKQELETDLDGKPKANKWIIKAVEKRLDEFSKKYVLEELIFGPGMQMAESKEIRNMAKEKNLRYDNRQHQGQMYMVIYTRMSPPEMATCLKSCSGKSGKYSLTPRDELPKHSDVVEYLKTATSSVMMANRTTKEVEIDFKQDVDFSF</sequence>
<keyword evidence="5" id="KW-1185">Reference proteome</keyword>
<feature type="domain" description="DRBM" evidence="3">
    <location>
        <begin position="744"/>
        <end position="784"/>
    </location>
</feature>
<dbReference type="AlphaFoldDB" id="A0ABD3WBT0"/>
<feature type="region of interest" description="Disordered" evidence="2">
    <location>
        <begin position="161"/>
        <end position="244"/>
    </location>
</feature>
<evidence type="ECO:0000313" key="5">
    <source>
        <dbReference type="Proteomes" id="UP001634394"/>
    </source>
</evidence>
<evidence type="ECO:0000313" key="4">
    <source>
        <dbReference type="EMBL" id="KAL3871371.1"/>
    </source>
</evidence>
<evidence type="ECO:0000256" key="1">
    <source>
        <dbReference type="PROSITE-ProRule" id="PRU00266"/>
    </source>
</evidence>
<dbReference type="GO" id="GO:0003723">
    <property type="term" value="F:RNA binding"/>
    <property type="evidence" value="ECO:0007669"/>
    <property type="project" value="UniProtKB-UniRule"/>
</dbReference>
<reference evidence="4 5" key="1">
    <citation type="submission" date="2024-11" db="EMBL/GenBank/DDBJ databases">
        <title>Chromosome-level genome assembly of the freshwater bivalve Anodonta woodiana.</title>
        <authorList>
            <person name="Chen X."/>
        </authorList>
    </citation>
    <scope>NUCLEOTIDE SEQUENCE [LARGE SCALE GENOMIC DNA]</scope>
    <source>
        <strain evidence="4">MN2024</strain>
        <tissue evidence="4">Gills</tissue>
    </source>
</reference>